<comment type="caution">
    <text evidence="2">The sequence shown here is derived from an EMBL/GenBank/DDBJ whole genome shotgun (WGS) entry which is preliminary data.</text>
</comment>
<protein>
    <submittedName>
        <fullName evidence="2">DUF3341 domain-containing protein</fullName>
    </submittedName>
</protein>
<evidence type="ECO:0000313" key="3">
    <source>
        <dbReference type="Proteomes" id="UP000319255"/>
    </source>
</evidence>
<dbReference type="Pfam" id="PF11821">
    <property type="entry name" value="ActD"/>
    <property type="match status" value="1"/>
</dbReference>
<dbReference type="RefSeq" id="WP_140454086.1">
    <property type="nucleotide sequence ID" value="NZ_VFRP01000008.1"/>
</dbReference>
<evidence type="ECO:0000313" key="2">
    <source>
        <dbReference type="EMBL" id="TPE51055.1"/>
    </source>
</evidence>
<keyword evidence="1" id="KW-0812">Transmembrane</keyword>
<reference evidence="2 3" key="1">
    <citation type="submission" date="2019-06" db="EMBL/GenBank/DDBJ databases">
        <title>A novel bacterium of genus Amaricoccus, isolated from marine sediment.</title>
        <authorList>
            <person name="Huang H."/>
            <person name="Mo K."/>
            <person name="Hu Y."/>
        </authorList>
    </citation>
    <scope>NUCLEOTIDE SEQUENCE [LARGE SCALE GENOMIC DNA]</scope>
    <source>
        <strain evidence="2 3">HB172011</strain>
    </source>
</reference>
<dbReference type="InterPro" id="IPR021776">
    <property type="entry name" value="ActD"/>
</dbReference>
<dbReference type="PANTHER" id="PTHR40394:SF2">
    <property type="entry name" value="QUINOL:CYTOCHROME C OXIDOREDUCTASE MEMBRANE PROTEIN"/>
    <property type="match status" value="1"/>
</dbReference>
<organism evidence="2 3">
    <name type="scientific">Amaricoccus solimangrovi</name>
    <dbReference type="NCBI Taxonomy" id="2589815"/>
    <lineage>
        <taxon>Bacteria</taxon>
        <taxon>Pseudomonadati</taxon>
        <taxon>Pseudomonadota</taxon>
        <taxon>Alphaproteobacteria</taxon>
        <taxon>Rhodobacterales</taxon>
        <taxon>Paracoccaceae</taxon>
        <taxon>Amaricoccus</taxon>
    </lineage>
</organism>
<dbReference type="OrthoDB" id="9792475at2"/>
<gene>
    <name evidence="2" type="ORF">FJM51_10505</name>
</gene>
<feature type="transmembrane region" description="Helical" evidence="1">
    <location>
        <begin position="88"/>
        <end position="114"/>
    </location>
</feature>
<dbReference type="AlphaFoldDB" id="A0A501WRS9"/>
<proteinExistence type="predicted"/>
<dbReference type="Proteomes" id="UP000319255">
    <property type="component" value="Unassembled WGS sequence"/>
</dbReference>
<sequence>MADLLLEYDDPDRLMAAARRLREAERRFEAITPYPLEGLAELTGFAEAHVPKLALAGGVLGAVLGFGGQVATNLLYPIDVGGRPPVAWQGFALVTALIAIFTAMLFALGGMLALNRLPKLRHPVFDDPRMSLAEPDRFFLLIPEGEREGLPELDPRRAAEVPR</sequence>
<accession>A0A501WRS9</accession>
<keyword evidence="1" id="KW-1133">Transmembrane helix</keyword>
<keyword evidence="1" id="KW-0472">Membrane</keyword>
<keyword evidence="3" id="KW-1185">Reference proteome</keyword>
<dbReference type="EMBL" id="VFRP01000008">
    <property type="protein sequence ID" value="TPE51055.1"/>
    <property type="molecule type" value="Genomic_DNA"/>
</dbReference>
<feature type="transmembrane region" description="Helical" evidence="1">
    <location>
        <begin position="53"/>
        <end position="76"/>
    </location>
</feature>
<dbReference type="PANTHER" id="PTHR40394">
    <property type="entry name" value="LIPOPROTEIN-RELATED"/>
    <property type="match status" value="1"/>
</dbReference>
<name>A0A501WRS9_9RHOB</name>
<evidence type="ECO:0000256" key="1">
    <source>
        <dbReference type="SAM" id="Phobius"/>
    </source>
</evidence>